<dbReference type="SMART" id="SM00208">
    <property type="entry name" value="TNFR"/>
    <property type="match status" value="4"/>
</dbReference>
<keyword evidence="3" id="KW-0472">Membrane</keyword>
<feature type="disulfide bond" evidence="1">
    <location>
        <begin position="84"/>
        <end position="99"/>
    </location>
</feature>
<feature type="signal peptide" evidence="4">
    <location>
        <begin position="1"/>
        <end position="29"/>
    </location>
</feature>
<dbReference type="Ensembl" id="ENSSSCT00070038444.1">
    <property type="protein sequence ID" value="ENSSSCP00070032175.1"/>
    <property type="gene ID" value="ENSSSCG00070019429.1"/>
</dbReference>
<feature type="transmembrane region" description="Helical" evidence="3">
    <location>
        <begin position="211"/>
        <end position="233"/>
    </location>
</feature>
<dbReference type="PROSITE" id="PS00652">
    <property type="entry name" value="TNFR_NGFR_1"/>
    <property type="match status" value="2"/>
</dbReference>
<organism evidence="6 7">
    <name type="scientific">Sus scrofa</name>
    <name type="common">Pig</name>
    <dbReference type="NCBI Taxonomy" id="9823"/>
    <lineage>
        <taxon>Eukaryota</taxon>
        <taxon>Metazoa</taxon>
        <taxon>Chordata</taxon>
        <taxon>Craniata</taxon>
        <taxon>Vertebrata</taxon>
        <taxon>Euteleostomi</taxon>
        <taxon>Mammalia</taxon>
        <taxon>Eutheria</taxon>
        <taxon>Laurasiatheria</taxon>
        <taxon>Artiodactyla</taxon>
        <taxon>Suina</taxon>
        <taxon>Suidae</taxon>
        <taxon>Sus</taxon>
    </lineage>
</organism>
<sequence length="514" mass="54839">MGLPTVPGLLLPLVLRALLVDVYPAGVHGLVLHPGDREKRESLCPQGKYSHPQNRSICCTKCHKGTYLHNDCLGPGLDTDCRECDNGTFTASENHLTQCLSCSKCRSEMSQVEISPCTVDRDTVCGCRKNQYRKYWSETLFQCLNCSLCPNGTVQLPCLEKQDTICNCHSGFFLRDKECVSCVNCKNADCKNLCPATSETRNDFQDTGTTVLLPLVIFFGLCLAFFLFVGLACRYQRWKPKLYSIICGKSTPVKEGEPEPLATAPSFGPITTFSPIPSFSPTTTFSPVPSFSPISSPTFTPCDWSNIKVTSPPKEIAPPPQGAGPILPMPPASTPVPTPLPKWGGSAHSAHSAPAQLADGKFLIHPNREPGGEAGGRGARGTCAGAGPGGRAPRAHRAASPQRTQRHCTRWWTACLRRAGRSSCGGWAERARDRAAGAAERALSARGAVQHAGGVAAAHFATRGHAGAAGQRAPRHGPARLPGGHRGGAAGPRPPSARATPSPMRPCPACWRPP</sequence>
<evidence type="ECO:0000313" key="6">
    <source>
        <dbReference type="Ensembl" id="ENSSSCP00070032175.1"/>
    </source>
</evidence>
<dbReference type="GO" id="GO:0005031">
    <property type="term" value="F:tumor necrosis factor receptor activity"/>
    <property type="evidence" value="ECO:0007669"/>
    <property type="project" value="InterPro"/>
</dbReference>
<dbReference type="FunFam" id="2.10.50.10:FF:000025">
    <property type="entry name" value="Tumor necrosis factor receptor superfamily member 1A"/>
    <property type="match status" value="1"/>
</dbReference>
<dbReference type="PRINTS" id="PR01918">
    <property type="entry name" value="TNFACTORR1A"/>
</dbReference>
<dbReference type="CDD" id="cd10576">
    <property type="entry name" value="TNFRSF1A"/>
    <property type="match status" value="1"/>
</dbReference>
<evidence type="ECO:0000256" key="2">
    <source>
        <dbReference type="SAM" id="MobiDB-lite"/>
    </source>
</evidence>
<comment type="caution">
    <text evidence="1">Lacks conserved residue(s) required for the propagation of feature annotation.</text>
</comment>
<dbReference type="GO" id="GO:0006954">
    <property type="term" value="P:inflammatory response"/>
    <property type="evidence" value="ECO:0007669"/>
    <property type="project" value="InterPro"/>
</dbReference>
<dbReference type="InterPro" id="IPR033993">
    <property type="entry name" value="TNFRSF1A_N"/>
</dbReference>
<keyword evidence="4" id="KW-0732">Signal</keyword>
<feature type="repeat" description="TNFR-Cys" evidence="1">
    <location>
        <begin position="83"/>
        <end position="125"/>
    </location>
</feature>
<keyword evidence="3" id="KW-1133">Transmembrane helix</keyword>
<proteinExistence type="predicted"/>
<feature type="repeat" description="TNFR-Cys" evidence="1">
    <location>
        <begin position="126"/>
        <end position="166"/>
    </location>
</feature>
<evidence type="ECO:0000256" key="1">
    <source>
        <dbReference type="PROSITE-ProRule" id="PRU00206"/>
    </source>
</evidence>
<dbReference type="PROSITE" id="PS50050">
    <property type="entry name" value="TNFR_NGFR_2"/>
    <property type="match status" value="2"/>
</dbReference>
<dbReference type="InterPro" id="IPR001368">
    <property type="entry name" value="TNFR/NGFR_Cys_rich_reg"/>
</dbReference>
<keyword evidence="1" id="KW-1015">Disulfide bond</keyword>
<dbReference type="PANTHER" id="PTHR46861">
    <property type="entry name" value="TUMOR NECROSIS FACTOR RECEPTOR SUPERFAMILY MEMBER 1A"/>
    <property type="match status" value="1"/>
</dbReference>
<dbReference type="FunFam" id="2.10.50.10:FF:000020">
    <property type="entry name" value="Tumor necrosis factor receptor superfamily member 1A"/>
    <property type="match status" value="1"/>
</dbReference>
<dbReference type="Pfam" id="PF00020">
    <property type="entry name" value="TNFR_c6"/>
    <property type="match status" value="2"/>
</dbReference>
<accession>A0A4X1UU31</accession>
<name>A0A4X1UU31_PIG</name>
<dbReference type="InterPro" id="IPR052493">
    <property type="entry name" value="TNFRSF1A"/>
</dbReference>
<feature type="domain" description="TNFR-Cys" evidence="5">
    <location>
        <begin position="83"/>
        <end position="125"/>
    </location>
</feature>
<evidence type="ECO:0000256" key="4">
    <source>
        <dbReference type="SAM" id="SignalP"/>
    </source>
</evidence>
<evidence type="ECO:0000313" key="7">
    <source>
        <dbReference type="Proteomes" id="UP000314985"/>
    </source>
</evidence>
<feature type="domain" description="TNFR-Cys" evidence="5">
    <location>
        <begin position="126"/>
        <end position="166"/>
    </location>
</feature>
<dbReference type="PANTHER" id="PTHR46861:SF1">
    <property type="entry name" value="TUMOR NECROSIS FACTOR RECEPTOR SUPERFAMILY MEMBER 1A"/>
    <property type="match status" value="1"/>
</dbReference>
<dbReference type="InterPro" id="IPR020419">
    <property type="entry name" value="TNFR_1A"/>
</dbReference>
<dbReference type="Proteomes" id="UP000314985">
    <property type="component" value="Chromosome 5"/>
</dbReference>
<dbReference type="Gene3D" id="2.10.50.10">
    <property type="entry name" value="Tumor Necrosis Factor Receptor, subunit A, domain 2"/>
    <property type="match status" value="2"/>
</dbReference>
<reference evidence="6" key="2">
    <citation type="submission" date="2025-08" db="UniProtKB">
        <authorList>
            <consortium name="Ensembl"/>
        </authorList>
    </citation>
    <scope>IDENTIFICATION</scope>
</reference>
<dbReference type="AlphaFoldDB" id="A0A4X1UU31"/>
<keyword evidence="3" id="KW-0812">Transmembrane</keyword>
<evidence type="ECO:0000259" key="5">
    <source>
        <dbReference type="PROSITE" id="PS50050"/>
    </source>
</evidence>
<feature type="chain" id="PRO_5021462138" description="TNFR-Cys domain-containing protein" evidence="4">
    <location>
        <begin position="30"/>
        <end position="514"/>
    </location>
</feature>
<protein>
    <recommendedName>
        <fullName evidence="5">TNFR-Cys domain-containing protein</fullName>
    </recommendedName>
</protein>
<dbReference type="GO" id="GO:0006693">
    <property type="term" value="P:prostaglandin metabolic process"/>
    <property type="evidence" value="ECO:0007669"/>
    <property type="project" value="InterPro"/>
</dbReference>
<reference evidence="6 7" key="1">
    <citation type="submission" date="2017-08" db="EMBL/GenBank/DDBJ databases">
        <title>USMARCv1.0.</title>
        <authorList>
            <person name="Hannum G.I."/>
            <person name="Koren S."/>
            <person name="Schroeder S.G."/>
            <person name="Chin S.C."/>
            <person name="Nonneman D.J."/>
            <person name="Becker S.A."/>
            <person name="Rosen B.D."/>
            <person name="Bickhart D.M."/>
            <person name="Putnam N.H."/>
            <person name="Green R.E."/>
            <person name="Tuggle C.K."/>
            <person name="Liu H."/>
            <person name="Rohrer G.A."/>
            <person name="Warr A."/>
            <person name="Hall R."/>
            <person name="Kim K."/>
            <person name="Hume D.A."/>
            <person name="Talbot R."/>
            <person name="Chow W."/>
            <person name="Howe K."/>
            <person name="Schwartz A.S."/>
            <person name="Watson M."/>
            <person name="Archibald A.L."/>
            <person name="Phillippy A.M."/>
            <person name="Smith T.P.L."/>
        </authorList>
    </citation>
    <scope>NUCLEOTIDE SEQUENCE [LARGE SCALE GENOMIC DNA]</scope>
</reference>
<feature type="region of interest" description="Disordered" evidence="2">
    <location>
        <begin position="463"/>
        <end position="514"/>
    </location>
</feature>
<feature type="compositionally biased region" description="Pro residues" evidence="2">
    <location>
        <begin position="503"/>
        <end position="514"/>
    </location>
</feature>
<evidence type="ECO:0000256" key="3">
    <source>
        <dbReference type="SAM" id="Phobius"/>
    </source>
</evidence>
<dbReference type="SUPFAM" id="SSF57586">
    <property type="entry name" value="TNF receptor-like"/>
    <property type="match status" value="3"/>
</dbReference>